<feature type="region of interest" description="Disordered" evidence="1">
    <location>
        <begin position="1"/>
        <end position="21"/>
    </location>
</feature>
<dbReference type="Gramene" id="KCW61881">
    <property type="protein sequence ID" value="KCW61881"/>
    <property type="gene ID" value="EUGRSUZ_H04564"/>
</dbReference>
<proteinExistence type="predicted"/>
<dbReference type="STRING" id="71139.A0A059B7M0"/>
<evidence type="ECO:0008006" key="3">
    <source>
        <dbReference type="Google" id="ProtNLM"/>
    </source>
</evidence>
<reference evidence="2" key="1">
    <citation type="submission" date="2013-07" db="EMBL/GenBank/DDBJ databases">
        <title>The genome of Eucalyptus grandis.</title>
        <authorList>
            <person name="Schmutz J."/>
            <person name="Hayes R."/>
            <person name="Myburg A."/>
            <person name="Tuskan G."/>
            <person name="Grattapaglia D."/>
            <person name="Rokhsar D.S."/>
        </authorList>
    </citation>
    <scope>NUCLEOTIDE SEQUENCE</scope>
    <source>
        <tissue evidence="2">Leaf extractions</tissue>
    </source>
</reference>
<dbReference type="AlphaFoldDB" id="A0A059B7M0"/>
<protein>
    <recommendedName>
        <fullName evidence="3">F-box domain-containing protein</fullName>
    </recommendedName>
</protein>
<name>A0A059B7M0_EUCGR</name>
<organism evidence="2">
    <name type="scientific">Eucalyptus grandis</name>
    <name type="common">Flooded gum</name>
    <dbReference type="NCBI Taxonomy" id="71139"/>
    <lineage>
        <taxon>Eukaryota</taxon>
        <taxon>Viridiplantae</taxon>
        <taxon>Streptophyta</taxon>
        <taxon>Embryophyta</taxon>
        <taxon>Tracheophyta</taxon>
        <taxon>Spermatophyta</taxon>
        <taxon>Magnoliopsida</taxon>
        <taxon>eudicotyledons</taxon>
        <taxon>Gunneridae</taxon>
        <taxon>Pentapetalae</taxon>
        <taxon>rosids</taxon>
        <taxon>malvids</taxon>
        <taxon>Myrtales</taxon>
        <taxon>Myrtaceae</taxon>
        <taxon>Myrtoideae</taxon>
        <taxon>Eucalypteae</taxon>
        <taxon>Eucalyptus</taxon>
    </lineage>
</organism>
<dbReference type="SUPFAM" id="SSF52047">
    <property type="entry name" value="RNI-like"/>
    <property type="match status" value="1"/>
</dbReference>
<dbReference type="InParanoid" id="A0A059B7M0"/>
<dbReference type="InterPro" id="IPR032675">
    <property type="entry name" value="LRR_dom_sf"/>
</dbReference>
<evidence type="ECO:0000313" key="2">
    <source>
        <dbReference type="EMBL" id="KCW61881.1"/>
    </source>
</evidence>
<evidence type="ECO:0000256" key="1">
    <source>
        <dbReference type="SAM" id="MobiDB-lite"/>
    </source>
</evidence>
<dbReference type="Gene3D" id="3.80.10.10">
    <property type="entry name" value="Ribonuclease Inhibitor"/>
    <property type="match status" value="1"/>
</dbReference>
<dbReference type="EMBL" id="KK198760">
    <property type="protein sequence ID" value="KCW61881.1"/>
    <property type="molecule type" value="Genomic_DNA"/>
</dbReference>
<gene>
    <name evidence="2" type="ORF">EUGRSUZ_H04564</name>
</gene>
<accession>A0A059B7M0</accession>
<sequence length="166" mass="18085">MAPVLGGRSSDPDLDPDPKDGHSAAKLKAVIWSVLEEATDECAALDLSHSIFDLPNECLACVFQDLGFGNRGRCSLFDSVTKLALKCDRKSLSIDDDTLVLISLKCRNLTHLKLQGCRVLTNTGIAIFTSNCWWLRKLLCGSCAFRAKGMNAVIDHCASLEELSVK</sequence>